<dbReference type="Gene3D" id="3.40.50.720">
    <property type="entry name" value="NAD(P)-binding Rossmann-like Domain"/>
    <property type="match status" value="1"/>
</dbReference>
<proteinExistence type="predicted"/>
<dbReference type="InterPro" id="IPR002364">
    <property type="entry name" value="Quin_OxRdtase/zeta-crystal_CS"/>
</dbReference>
<dbReference type="STRING" id="35752.SAMN05421541_1432"/>
<dbReference type="CDD" id="cd08267">
    <property type="entry name" value="MDR1"/>
    <property type="match status" value="1"/>
</dbReference>
<name>A0A1I2NB49_9ACTN</name>
<evidence type="ECO:0000259" key="1">
    <source>
        <dbReference type="SMART" id="SM00829"/>
    </source>
</evidence>
<dbReference type="OrthoDB" id="3727682at2"/>
<dbReference type="InterPro" id="IPR011032">
    <property type="entry name" value="GroES-like_sf"/>
</dbReference>
<accession>A0A1I2NB49</accession>
<dbReference type="RefSeq" id="WP_093622473.1">
    <property type="nucleotide sequence ID" value="NZ_BOMT01000124.1"/>
</dbReference>
<organism evidence="2 3">
    <name type="scientific">Actinoplanes philippinensis</name>
    <dbReference type="NCBI Taxonomy" id="35752"/>
    <lineage>
        <taxon>Bacteria</taxon>
        <taxon>Bacillati</taxon>
        <taxon>Actinomycetota</taxon>
        <taxon>Actinomycetes</taxon>
        <taxon>Micromonosporales</taxon>
        <taxon>Micromonosporaceae</taxon>
        <taxon>Actinoplanes</taxon>
    </lineage>
</organism>
<dbReference type="InterPro" id="IPR013154">
    <property type="entry name" value="ADH-like_N"/>
</dbReference>
<dbReference type="Gene3D" id="3.90.180.10">
    <property type="entry name" value="Medium-chain alcohol dehydrogenases, catalytic domain"/>
    <property type="match status" value="1"/>
</dbReference>
<dbReference type="InterPro" id="IPR020843">
    <property type="entry name" value="ER"/>
</dbReference>
<dbReference type="InterPro" id="IPR052733">
    <property type="entry name" value="Chloroplast_QOR"/>
</dbReference>
<dbReference type="EMBL" id="FONV01000043">
    <property type="protein sequence ID" value="SFG01135.1"/>
    <property type="molecule type" value="Genomic_DNA"/>
</dbReference>
<dbReference type="PROSITE" id="PS01162">
    <property type="entry name" value="QOR_ZETA_CRYSTAL"/>
    <property type="match status" value="1"/>
</dbReference>
<dbReference type="Proteomes" id="UP000199645">
    <property type="component" value="Unassembled WGS sequence"/>
</dbReference>
<dbReference type="SUPFAM" id="SSF50129">
    <property type="entry name" value="GroES-like"/>
    <property type="match status" value="1"/>
</dbReference>
<dbReference type="AlphaFoldDB" id="A0A1I2NB49"/>
<keyword evidence="3" id="KW-1185">Reference proteome</keyword>
<dbReference type="SUPFAM" id="SSF51735">
    <property type="entry name" value="NAD(P)-binding Rossmann-fold domains"/>
    <property type="match status" value="1"/>
</dbReference>
<dbReference type="Pfam" id="PF13602">
    <property type="entry name" value="ADH_zinc_N_2"/>
    <property type="match status" value="1"/>
</dbReference>
<evidence type="ECO:0000313" key="2">
    <source>
        <dbReference type="EMBL" id="SFG01135.1"/>
    </source>
</evidence>
<dbReference type="GO" id="GO:0016491">
    <property type="term" value="F:oxidoreductase activity"/>
    <property type="evidence" value="ECO:0007669"/>
    <property type="project" value="InterPro"/>
</dbReference>
<reference evidence="2 3" key="1">
    <citation type="submission" date="2016-10" db="EMBL/GenBank/DDBJ databases">
        <authorList>
            <person name="de Groot N.N."/>
        </authorList>
    </citation>
    <scope>NUCLEOTIDE SEQUENCE [LARGE SCALE GENOMIC DNA]</scope>
    <source>
        <strain evidence="2 3">DSM 43019</strain>
    </source>
</reference>
<dbReference type="PANTHER" id="PTHR44013">
    <property type="entry name" value="ZINC-TYPE ALCOHOL DEHYDROGENASE-LIKE PROTEIN C16A3.02C"/>
    <property type="match status" value="1"/>
</dbReference>
<dbReference type="SMART" id="SM00829">
    <property type="entry name" value="PKS_ER"/>
    <property type="match status" value="1"/>
</dbReference>
<sequence length="315" mass="33002">MRAVRYDAFGPADVLHVADLPEPRAGRGEVLVRVRAAGVGGGETAIRAGRLRRVMRHRPPAGVGNEFAGHVEAVGDGVRHFRAGDAVWGLMPHLTFGSTAELVAVPRKLVALAPANAGLLEAAALPSAGTTVLTALTETVRLRQGQRLLVRGAAGGVGSVAVQLGRALGAHVTALAGARHLDRVRELGAGTAVDYRTADPGTLGAFDVILDLVGTDLPVHRRLLAPGGRMVALALDPEALLKTFVFIAGHRNVVTFSNNPSAERIAELTRLVESGALRPVIDTVFPMDRAADAHRSLEAGGVFGKHVIEVSPERR</sequence>
<evidence type="ECO:0000313" key="3">
    <source>
        <dbReference type="Proteomes" id="UP000199645"/>
    </source>
</evidence>
<dbReference type="Pfam" id="PF08240">
    <property type="entry name" value="ADH_N"/>
    <property type="match status" value="1"/>
</dbReference>
<dbReference type="PANTHER" id="PTHR44013:SF1">
    <property type="entry name" value="ZINC-TYPE ALCOHOL DEHYDROGENASE-LIKE PROTEIN C16A3.02C"/>
    <property type="match status" value="1"/>
</dbReference>
<protein>
    <submittedName>
        <fullName evidence="2">NADPH:quinone reductase</fullName>
    </submittedName>
</protein>
<gene>
    <name evidence="2" type="ORF">SAMN05421541_1432</name>
</gene>
<feature type="domain" description="Enoyl reductase (ER)" evidence="1">
    <location>
        <begin position="10"/>
        <end position="308"/>
    </location>
</feature>
<dbReference type="InterPro" id="IPR036291">
    <property type="entry name" value="NAD(P)-bd_dom_sf"/>
</dbReference>
<dbReference type="GO" id="GO:0008270">
    <property type="term" value="F:zinc ion binding"/>
    <property type="evidence" value="ECO:0007669"/>
    <property type="project" value="InterPro"/>
</dbReference>